<evidence type="ECO:0000259" key="1">
    <source>
        <dbReference type="Pfam" id="PF00535"/>
    </source>
</evidence>
<evidence type="ECO:0000313" key="4">
    <source>
        <dbReference type="Proteomes" id="UP000273898"/>
    </source>
</evidence>
<dbReference type="Proteomes" id="UP000273898">
    <property type="component" value="Unassembled WGS sequence"/>
</dbReference>
<accession>A0A497YC06</accession>
<dbReference type="SUPFAM" id="SSF53448">
    <property type="entry name" value="Nucleotide-diphospho-sugar transferases"/>
    <property type="match status" value="1"/>
</dbReference>
<protein>
    <submittedName>
        <fullName evidence="3">Glycosyltransferase family 2 protein</fullName>
    </submittedName>
    <submittedName>
        <fullName evidence="2">Glycosyltransferase involved in cell wall biosynthesis</fullName>
    </submittedName>
</protein>
<dbReference type="CDD" id="cd00761">
    <property type="entry name" value="Glyco_tranf_GTA_type"/>
    <property type="match status" value="1"/>
</dbReference>
<evidence type="ECO:0000313" key="3">
    <source>
        <dbReference type="EMBL" id="TFB33109.1"/>
    </source>
</evidence>
<dbReference type="GO" id="GO:0016758">
    <property type="term" value="F:hexosyltransferase activity"/>
    <property type="evidence" value="ECO:0007669"/>
    <property type="project" value="UniProtKB-ARBA"/>
</dbReference>
<dbReference type="InterPro" id="IPR001173">
    <property type="entry name" value="Glyco_trans_2-like"/>
</dbReference>
<dbReference type="Gene3D" id="3.90.550.10">
    <property type="entry name" value="Spore Coat Polysaccharide Biosynthesis Protein SpsA, Chain A"/>
    <property type="match status" value="1"/>
</dbReference>
<dbReference type="Proteomes" id="UP000297429">
    <property type="component" value="Unassembled WGS sequence"/>
</dbReference>
<evidence type="ECO:0000313" key="5">
    <source>
        <dbReference type="Proteomes" id="UP000297429"/>
    </source>
</evidence>
<dbReference type="EMBL" id="RCCK01000011">
    <property type="protein sequence ID" value="RLJ77689.1"/>
    <property type="molecule type" value="Genomic_DNA"/>
</dbReference>
<dbReference type="RefSeq" id="WP_121284424.1">
    <property type="nucleotide sequence ID" value="NZ_RCCK01000011.1"/>
</dbReference>
<dbReference type="InterPro" id="IPR029044">
    <property type="entry name" value="Nucleotide-diphossugar_trans"/>
</dbReference>
<comment type="caution">
    <text evidence="2">The sequence shown here is derived from an EMBL/GenBank/DDBJ whole genome shotgun (WGS) entry which is preliminary data.</text>
</comment>
<name>A0A497YC06_9SPHI</name>
<keyword evidence="5" id="KW-1185">Reference proteome</keyword>
<keyword evidence="2" id="KW-0808">Transferase</keyword>
<dbReference type="PANTHER" id="PTHR22916:SF3">
    <property type="entry name" value="UDP-GLCNAC:BETAGAL BETA-1,3-N-ACETYLGLUCOSAMINYLTRANSFERASE-LIKE PROTEIN 1"/>
    <property type="match status" value="1"/>
</dbReference>
<dbReference type="OrthoDB" id="6638511at2"/>
<gene>
    <name evidence="2" type="ORF">BCL90_2795</name>
    <name evidence="3" type="ORF">E3V97_03440</name>
</gene>
<dbReference type="Pfam" id="PF00535">
    <property type="entry name" value="Glycos_transf_2"/>
    <property type="match status" value="1"/>
</dbReference>
<organism evidence="2 4">
    <name type="scientific">Pedobacter alluvionis</name>
    <dbReference type="NCBI Taxonomy" id="475253"/>
    <lineage>
        <taxon>Bacteria</taxon>
        <taxon>Pseudomonadati</taxon>
        <taxon>Bacteroidota</taxon>
        <taxon>Sphingobacteriia</taxon>
        <taxon>Sphingobacteriales</taxon>
        <taxon>Sphingobacteriaceae</taxon>
        <taxon>Pedobacter</taxon>
    </lineage>
</organism>
<dbReference type="PANTHER" id="PTHR22916">
    <property type="entry name" value="GLYCOSYLTRANSFERASE"/>
    <property type="match status" value="1"/>
</dbReference>
<reference evidence="2 4" key="1">
    <citation type="submission" date="2018-10" db="EMBL/GenBank/DDBJ databases">
        <title>Genomic Encyclopedia of Archaeal and Bacterial Type Strains, Phase II (KMG-II): from individual species to whole genera.</title>
        <authorList>
            <person name="Goeker M."/>
        </authorList>
    </citation>
    <scope>NUCLEOTIDE SEQUENCE [LARGE SCALE GENOMIC DNA]</scope>
    <source>
        <strain evidence="2 4">DSM 19624</strain>
    </source>
</reference>
<feature type="domain" description="Glycosyltransferase 2-like" evidence="1">
    <location>
        <begin position="6"/>
        <end position="142"/>
    </location>
</feature>
<evidence type="ECO:0000313" key="2">
    <source>
        <dbReference type="EMBL" id="RLJ77689.1"/>
    </source>
</evidence>
<reference evidence="3 5" key="2">
    <citation type="submission" date="2019-03" db="EMBL/GenBank/DDBJ databases">
        <authorList>
            <person name="He R.-H."/>
        </authorList>
    </citation>
    <scope>NUCLEOTIDE SEQUENCE [LARGE SCALE GENOMIC DNA]</scope>
    <source>
        <strain evidence="3 5">DSM 19624</strain>
    </source>
</reference>
<dbReference type="EMBL" id="SOPX01000001">
    <property type="protein sequence ID" value="TFB33109.1"/>
    <property type="molecule type" value="Genomic_DNA"/>
</dbReference>
<proteinExistence type="predicted"/>
<sequence>MKKTVSFIIPTHNYGHLIGYTLDCLLNQSYLEWEAIIIDDGSTDNTEEIVKSFLDKDDRLIYLKQNQKGVSAARNKGLSLARGYYIQFLDADDLITEDKVKLQIQFLEANKDVDICMVSTRFFRSSDENLLYTDFALKNEKIMPLINGAGHQTISTFIECNPTAIQGPLFRKKHIDKTGTFNENMRYVEDWDFWFRFAINNFNFGFLDDNKALALVRVHADSATQQSDSIIVAQGEFRNFVKGYLESSSLPGNEKKELSSKNEKLLINTFKLLMAETDFKKIGSLFRYYKKMNNGSAFLLAFIKSINLKRKTFVTKSKRRN</sequence>
<dbReference type="AlphaFoldDB" id="A0A497YC06"/>